<evidence type="ECO:0000256" key="8">
    <source>
        <dbReference type="ARBA" id="ARBA00048370"/>
    </source>
</evidence>
<evidence type="ECO:0000256" key="3">
    <source>
        <dbReference type="ARBA" id="ARBA00011484"/>
    </source>
</evidence>
<comment type="function">
    <text evidence="7">The pyruvate dehydrogenase complex catalyzes the overall conversion of pyruvate to acetyl-CoA and CO(2). It contains multiple copies of three enzymatic components: pyruvate dehydrogenase (E1), dihydrolipoamide acetyltransferase (E2) and lipoamide dehydrogenase (E3).</text>
</comment>
<dbReference type="InterPro" id="IPR003016">
    <property type="entry name" value="2-oxoA_DH_lipoyl-BS"/>
</dbReference>
<dbReference type="GO" id="GO:0004742">
    <property type="term" value="F:dihydrolipoyllysine-residue acetyltransferase activity"/>
    <property type="evidence" value="ECO:0007669"/>
    <property type="project" value="UniProtKB-EC"/>
</dbReference>
<dbReference type="Pfam" id="PF00198">
    <property type="entry name" value="2-oxoacid_dh"/>
    <property type="match status" value="1"/>
</dbReference>
<keyword evidence="5 9" id="KW-0450">Lipoyl</keyword>
<evidence type="ECO:0000256" key="7">
    <source>
        <dbReference type="ARBA" id="ARBA00025211"/>
    </source>
</evidence>
<sequence length="427" mass="46866">MANKTINIPDLGEAEDVEVIEICAKAGDQVDSEDPIIVLESDKAAMEISASAIGKVISIEVSVGDTVNSGLPFLQIEVSDDVVEKDEKVPPKNTDQKNHTVSEESENIKSEQLASPEKLKNSLNISNTNNENIYAGPAVRKLAREFGIELSQVQPTGPKNRIQKEDLHLFVKSRLSAAPQENSFEFSQPDIDYSKWGPIKEQKLSKFQKSSLANLHTSWINIPHVTQHDECDLTILLETRARLCKKHKIKISPLAFIAKIVSQLLADYPLLNCSLDHNLEKIILKDYVNLGIAVDTPEGLIVPNVKNAQLKSIVEISSEISELAQAAKKRKLKIADLKGASFSISSLGAIGGRFFTPIINPPEVGILGVSKSYEKVISSKAGFEGRSFLPISLSYDHRAINGVYAVQFTSQLGEALSDNELIEKSFK</sequence>
<evidence type="ECO:0000313" key="13">
    <source>
        <dbReference type="EMBL" id="EKO35976.1"/>
    </source>
</evidence>
<comment type="caution">
    <text evidence="13">The sequence shown here is derived from an EMBL/GenBank/DDBJ whole genome shotgun (WGS) entry which is preliminary data.</text>
</comment>
<feature type="domain" description="Lipoyl-binding" evidence="11">
    <location>
        <begin position="3"/>
        <end position="77"/>
    </location>
</feature>
<evidence type="ECO:0000259" key="11">
    <source>
        <dbReference type="PROSITE" id="PS50968"/>
    </source>
</evidence>
<dbReference type="PANTHER" id="PTHR43178:SF2">
    <property type="entry name" value="DIHYDROLIPOYLLYSINE-RESIDUE ACETYLTRANSFERASE COMPONENT OF PYRUVATE DEHYDROGENASE COMPLEX"/>
    <property type="match status" value="1"/>
</dbReference>
<name>K6GFY5_9GAMM</name>
<dbReference type="Pfam" id="PF00364">
    <property type="entry name" value="Biotin_lipoyl"/>
    <property type="match status" value="1"/>
</dbReference>
<dbReference type="InterPro" id="IPR050743">
    <property type="entry name" value="2-oxoacid_DH_E2_comp"/>
</dbReference>
<evidence type="ECO:0000313" key="14">
    <source>
        <dbReference type="Proteomes" id="UP000010310"/>
    </source>
</evidence>
<dbReference type="PROSITE" id="PS51826">
    <property type="entry name" value="PSBD"/>
    <property type="match status" value="1"/>
</dbReference>
<feature type="region of interest" description="Disordered" evidence="10">
    <location>
        <begin position="82"/>
        <end position="124"/>
    </location>
</feature>
<comment type="cofactor">
    <cofactor evidence="1 9">
        <name>(R)-lipoate</name>
        <dbReference type="ChEBI" id="CHEBI:83088"/>
    </cofactor>
</comment>
<dbReference type="Gene3D" id="4.10.320.10">
    <property type="entry name" value="E3-binding domain"/>
    <property type="match status" value="1"/>
</dbReference>
<dbReference type="GO" id="GO:0005737">
    <property type="term" value="C:cytoplasm"/>
    <property type="evidence" value="ECO:0007669"/>
    <property type="project" value="TreeGrafter"/>
</dbReference>
<evidence type="ECO:0000256" key="1">
    <source>
        <dbReference type="ARBA" id="ARBA00001938"/>
    </source>
</evidence>
<evidence type="ECO:0000256" key="2">
    <source>
        <dbReference type="ARBA" id="ARBA00007317"/>
    </source>
</evidence>
<dbReference type="InterPro" id="IPR023213">
    <property type="entry name" value="CAT-like_dom_sf"/>
</dbReference>
<dbReference type="GO" id="GO:0006086">
    <property type="term" value="P:pyruvate decarboxylation to acetyl-CoA"/>
    <property type="evidence" value="ECO:0007669"/>
    <property type="project" value="TreeGrafter"/>
</dbReference>
<comment type="catalytic activity">
    <reaction evidence="8">
        <text>N(6)-[(R)-dihydrolipoyl]-L-lysyl-[protein] + acetyl-CoA = N(6)-[(R)-S(8)-acetyldihydrolipoyl]-L-lysyl-[protein] + CoA</text>
        <dbReference type="Rhea" id="RHEA:17017"/>
        <dbReference type="Rhea" id="RHEA-COMP:10475"/>
        <dbReference type="Rhea" id="RHEA-COMP:10478"/>
        <dbReference type="ChEBI" id="CHEBI:57287"/>
        <dbReference type="ChEBI" id="CHEBI:57288"/>
        <dbReference type="ChEBI" id="CHEBI:83100"/>
        <dbReference type="ChEBI" id="CHEBI:83111"/>
        <dbReference type="EC" id="2.3.1.12"/>
    </reaction>
</comment>
<dbReference type="InterPro" id="IPR000089">
    <property type="entry name" value="Biotin_lipoyl"/>
</dbReference>
<dbReference type="InterPro" id="IPR001078">
    <property type="entry name" value="2-oxoacid_DH_actylTfrase"/>
</dbReference>
<dbReference type="Proteomes" id="UP000010310">
    <property type="component" value="Unassembled WGS sequence"/>
</dbReference>
<gene>
    <name evidence="13" type="ORF">B273_0597</name>
</gene>
<evidence type="ECO:0000256" key="5">
    <source>
        <dbReference type="ARBA" id="ARBA00022823"/>
    </source>
</evidence>
<comment type="similarity">
    <text evidence="2 9">Belongs to the 2-oxoacid dehydrogenase family.</text>
</comment>
<dbReference type="EC" id="2.3.1.-" evidence="9"/>
<feature type="compositionally biased region" description="Basic and acidic residues" evidence="10">
    <location>
        <begin position="85"/>
        <end position="109"/>
    </location>
</feature>
<keyword evidence="4 9" id="KW-0808">Transferase</keyword>
<evidence type="ECO:0000259" key="12">
    <source>
        <dbReference type="PROSITE" id="PS51826"/>
    </source>
</evidence>
<dbReference type="SUPFAM" id="SSF51230">
    <property type="entry name" value="Single hybrid motif"/>
    <property type="match status" value="1"/>
</dbReference>
<dbReference type="Gene3D" id="3.30.559.10">
    <property type="entry name" value="Chloramphenicol acetyltransferase-like domain"/>
    <property type="match status" value="1"/>
</dbReference>
<keyword evidence="13" id="KW-0670">Pyruvate</keyword>
<dbReference type="AlphaFoldDB" id="K6GFY5"/>
<keyword evidence="6 9" id="KW-0012">Acyltransferase</keyword>
<dbReference type="InterPro" id="IPR004167">
    <property type="entry name" value="PSBD"/>
</dbReference>
<dbReference type="STRING" id="1208365.B273_0597"/>
<evidence type="ECO:0000256" key="6">
    <source>
        <dbReference type="ARBA" id="ARBA00023315"/>
    </source>
</evidence>
<dbReference type="SUPFAM" id="SSF52777">
    <property type="entry name" value="CoA-dependent acyltransferases"/>
    <property type="match status" value="1"/>
</dbReference>
<reference evidence="13 14" key="1">
    <citation type="submission" date="2012-09" db="EMBL/GenBank/DDBJ databases">
        <authorList>
            <person name="Dupont C.L."/>
            <person name="Rusch D.B."/>
            <person name="Lombardo M.-J."/>
            <person name="Novotny M."/>
            <person name="Yee-Greenbaum J."/>
            <person name="Laskin R."/>
        </authorList>
    </citation>
    <scope>NUCLEOTIDE SEQUENCE [LARGE SCALE GENOMIC DNA]</scope>
    <source>
        <strain evidence="13">SAR86E</strain>
    </source>
</reference>
<accession>K6GFY5</accession>
<dbReference type="InterPro" id="IPR011053">
    <property type="entry name" value="Single_hybrid_motif"/>
</dbReference>
<comment type="subunit">
    <text evidence="3">Forms a 24-polypeptide structural core with octahedral symmetry.</text>
</comment>
<evidence type="ECO:0000256" key="9">
    <source>
        <dbReference type="RuleBase" id="RU003423"/>
    </source>
</evidence>
<organism evidence="13 14">
    <name type="scientific">SAR86 cluster bacterium SAR86E</name>
    <dbReference type="NCBI Taxonomy" id="1208365"/>
    <lineage>
        <taxon>Bacteria</taxon>
        <taxon>Pseudomonadati</taxon>
        <taxon>Pseudomonadota</taxon>
        <taxon>Gammaproteobacteria</taxon>
        <taxon>SAR86 cluster</taxon>
    </lineage>
</organism>
<feature type="domain" description="Peripheral subunit-binding (PSBD)" evidence="12">
    <location>
        <begin position="134"/>
        <end position="171"/>
    </location>
</feature>
<dbReference type="CDD" id="cd06849">
    <property type="entry name" value="lipoyl_domain"/>
    <property type="match status" value="1"/>
</dbReference>
<dbReference type="Gene3D" id="2.40.50.100">
    <property type="match status" value="1"/>
</dbReference>
<protein>
    <recommendedName>
        <fullName evidence="9">Dihydrolipoamide acetyltransferase component of pyruvate dehydrogenase complex</fullName>
        <ecNumber evidence="9">2.3.1.-</ecNumber>
    </recommendedName>
</protein>
<dbReference type="PROSITE" id="PS50968">
    <property type="entry name" value="BIOTINYL_LIPOYL"/>
    <property type="match status" value="1"/>
</dbReference>
<keyword evidence="14" id="KW-1185">Reference proteome</keyword>
<evidence type="ECO:0000256" key="4">
    <source>
        <dbReference type="ARBA" id="ARBA00022679"/>
    </source>
</evidence>
<proteinExistence type="inferred from homology"/>
<dbReference type="EMBL" id="AMWX01000012">
    <property type="protein sequence ID" value="EKO35976.1"/>
    <property type="molecule type" value="Genomic_DNA"/>
</dbReference>
<dbReference type="InterPro" id="IPR036625">
    <property type="entry name" value="E3-bd_dom_sf"/>
</dbReference>
<dbReference type="PROSITE" id="PS00189">
    <property type="entry name" value="LIPOYL"/>
    <property type="match status" value="1"/>
</dbReference>
<dbReference type="PATRIC" id="fig|1208365.4.peg.1191"/>
<dbReference type="SUPFAM" id="SSF47005">
    <property type="entry name" value="Peripheral subunit-binding domain of 2-oxo acid dehydrogenase complex"/>
    <property type="match status" value="1"/>
</dbReference>
<dbReference type="Pfam" id="PF02817">
    <property type="entry name" value="E3_binding"/>
    <property type="match status" value="1"/>
</dbReference>
<dbReference type="GO" id="GO:0031405">
    <property type="term" value="F:lipoic acid binding"/>
    <property type="evidence" value="ECO:0007669"/>
    <property type="project" value="TreeGrafter"/>
</dbReference>
<evidence type="ECO:0000256" key="10">
    <source>
        <dbReference type="SAM" id="MobiDB-lite"/>
    </source>
</evidence>
<dbReference type="PANTHER" id="PTHR43178">
    <property type="entry name" value="DIHYDROLIPOAMIDE ACETYLTRANSFERASE COMPONENT OF PYRUVATE DEHYDROGENASE COMPLEX"/>
    <property type="match status" value="1"/>
</dbReference>